<dbReference type="InterPro" id="IPR052348">
    <property type="entry name" value="Metallopeptidase_M50B"/>
</dbReference>
<evidence type="ECO:0000256" key="1">
    <source>
        <dbReference type="ARBA" id="ARBA00001947"/>
    </source>
</evidence>
<reference evidence="15" key="1">
    <citation type="journal article" date="2020" name="mSystems">
        <title>Genome- and Community-Level Interaction Insights into Carbon Utilization and Element Cycling Functions of Hydrothermarchaeota in Hydrothermal Sediment.</title>
        <authorList>
            <person name="Zhou Z."/>
            <person name="Liu Y."/>
            <person name="Xu W."/>
            <person name="Pan J."/>
            <person name="Luo Z.H."/>
            <person name="Li M."/>
        </authorList>
    </citation>
    <scope>NUCLEOTIDE SEQUENCE [LARGE SCALE GENOMIC DNA]</scope>
    <source>
        <strain evidence="15">SpSt-776</strain>
    </source>
</reference>
<evidence type="ECO:0000256" key="12">
    <source>
        <dbReference type="ARBA" id="ARBA00023136"/>
    </source>
</evidence>
<evidence type="ECO:0000256" key="2">
    <source>
        <dbReference type="ARBA" id="ARBA00004651"/>
    </source>
</evidence>
<dbReference type="AlphaFoldDB" id="A0A7C3SI20"/>
<feature type="transmembrane region" description="Helical" evidence="13">
    <location>
        <begin position="100"/>
        <end position="119"/>
    </location>
</feature>
<evidence type="ECO:0000256" key="11">
    <source>
        <dbReference type="ARBA" id="ARBA00023049"/>
    </source>
</evidence>
<evidence type="ECO:0000256" key="5">
    <source>
        <dbReference type="ARBA" id="ARBA00022670"/>
    </source>
</evidence>
<keyword evidence="5 15" id="KW-0645">Protease</keyword>
<dbReference type="Pfam" id="PF02163">
    <property type="entry name" value="Peptidase_M50"/>
    <property type="match status" value="1"/>
</dbReference>
<evidence type="ECO:0000259" key="14">
    <source>
        <dbReference type="Pfam" id="PF02163"/>
    </source>
</evidence>
<keyword evidence="11" id="KW-0482">Metalloprotease</keyword>
<evidence type="ECO:0000256" key="7">
    <source>
        <dbReference type="ARBA" id="ARBA00022723"/>
    </source>
</evidence>
<keyword evidence="7" id="KW-0479">Metal-binding</keyword>
<feature type="domain" description="Peptidase M50" evidence="14">
    <location>
        <begin position="126"/>
        <end position="184"/>
    </location>
</feature>
<feature type="transmembrane region" description="Helical" evidence="13">
    <location>
        <begin position="131"/>
        <end position="150"/>
    </location>
</feature>
<name>A0A7C3SI20_9BACT</name>
<evidence type="ECO:0000256" key="8">
    <source>
        <dbReference type="ARBA" id="ARBA00022801"/>
    </source>
</evidence>
<comment type="cofactor">
    <cofactor evidence="1">
        <name>Zn(2+)</name>
        <dbReference type="ChEBI" id="CHEBI:29105"/>
    </cofactor>
</comment>
<accession>A0A7C3SI20</accession>
<dbReference type="CDD" id="cd06158">
    <property type="entry name" value="S2P-M50_like_1"/>
    <property type="match status" value="1"/>
</dbReference>
<dbReference type="GO" id="GO:0046872">
    <property type="term" value="F:metal ion binding"/>
    <property type="evidence" value="ECO:0007669"/>
    <property type="project" value="UniProtKB-KW"/>
</dbReference>
<keyword evidence="12 13" id="KW-0472">Membrane</keyword>
<dbReference type="GO" id="GO:0006508">
    <property type="term" value="P:proteolysis"/>
    <property type="evidence" value="ECO:0007669"/>
    <property type="project" value="UniProtKB-KW"/>
</dbReference>
<evidence type="ECO:0000256" key="6">
    <source>
        <dbReference type="ARBA" id="ARBA00022692"/>
    </source>
</evidence>
<comment type="subcellular location">
    <subcellularLocation>
        <location evidence="2">Cell membrane</location>
        <topology evidence="2">Multi-pass membrane protein</topology>
    </subcellularLocation>
</comment>
<evidence type="ECO:0000313" key="15">
    <source>
        <dbReference type="EMBL" id="HGB14183.1"/>
    </source>
</evidence>
<feature type="transmembrane region" description="Helical" evidence="13">
    <location>
        <begin position="177"/>
        <end position="200"/>
    </location>
</feature>
<dbReference type="EMBL" id="DTHB01000026">
    <property type="protein sequence ID" value="HGB14183.1"/>
    <property type="molecule type" value="Genomic_DNA"/>
</dbReference>
<comment type="similarity">
    <text evidence="3">Belongs to the peptidase M50B family.</text>
</comment>
<organism evidence="15">
    <name type="scientific">Desulfobacca acetoxidans</name>
    <dbReference type="NCBI Taxonomy" id="60893"/>
    <lineage>
        <taxon>Bacteria</taxon>
        <taxon>Pseudomonadati</taxon>
        <taxon>Thermodesulfobacteriota</taxon>
        <taxon>Desulfobaccia</taxon>
        <taxon>Desulfobaccales</taxon>
        <taxon>Desulfobaccaceae</taxon>
        <taxon>Desulfobacca</taxon>
    </lineage>
</organism>
<dbReference type="GO" id="GO:0005886">
    <property type="term" value="C:plasma membrane"/>
    <property type="evidence" value="ECO:0007669"/>
    <property type="project" value="UniProtKB-SubCell"/>
</dbReference>
<sequence length="209" mass="22780">MPGLSLPYLLDAVLMAAVLLFSIIVHEVAHGYVALLNGDPTAKLSGRLTLNPGPHLDPIGTVFLPLLLLLTGSRILFGWARPVPVNPLNFRHYMWGEISVSAAGPLSNLALAVVFALLLRLGGGNLGLAKLAYYGVSINIFLALFNLIPIPPLDGSHVVAAILPRELNRLYQYLEPVGFILILFLFYTGLMGMVLMPIYWRIARLLLFG</sequence>
<feature type="transmembrane region" description="Helical" evidence="13">
    <location>
        <begin position="12"/>
        <end position="35"/>
    </location>
</feature>
<keyword evidence="10 13" id="KW-1133">Transmembrane helix</keyword>
<evidence type="ECO:0000256" key="10">
    <source>
        <dbReference type="ARBA" id="ARBA00022989"/>
    </source>
</evidence>
<dbReference type="InterPro" id="IPR044537">
    <property type="entry name" value="Rip2-like"/>
</dbReference>
<keyword evidence="6 13" id="KW-0812">Transmembrane</keyword>
<dbReference type="GO" id="GO:0008237">
    <property type="term" value="F:metallopeptidase activity"/>
    <property type="evidence" value="ECO:0007669"/>
    <property type="project" value="UniProtKB-KW"/>
</dbReference>
<feature type="transmembrane region" description="Helical" evidence="13">
    <location>
        <begin position="56"/>
        <end position="80"/>
    </location>
</feature>
<dbReference type="PANTHER" id="PTHR35864:SF1">
    <property type="entry name" value="ZINC METALLOPROTEASE YWHC-RELATED"/>
    <property type="match status" value="1"/>
</dbReference>
<evidence type="ECO:0000256" key="9">
    <source>
        <dbReference type="ARBA" id="ARBA00022833"/>
    </source>
</evidence>
<comment type="caution">
    <text evidence="15">The sequence shown here is derived from an EMBL/GenBank/DDBJ whole genome shotgun (WGS) entry which is preliminary data.</text>
</comment>
<protein>
    <submittedName>
        <fullName evidence="15">Site-2 protease family protein</fullName>
    </submittedName>
</protein>
<evidence type="ECO:0000256" key="13">
    <source>
        <dbReference type="SAM" id="Phobius"/>
    </source>
</evidence>
<proteinExistence type="inferred from homology"/>
<keyword evidence="9" id="KW-0862">Zinc</keyword>
<evidence type="ECO:0000256" key="4">
    <source>
        <dbReference type="ARBA" id="ARBA00022475"/>
    </source>
</evidence>
<dbReference type="PANTHER" id="PTHR35864">
    <property type="entry name" value="ZINC METALLOPROTEASE MJ0611-RELATED"/>
    <property type="match status" value="1"/>
</dbReference>
<dbReference type="InterPro" id="IPR008915">
    <property type="entry name" value="Peptidase_M50"/>
</dbReference>
<keyword evidence="4" id="KW-1003">Cell membrane</keyword>
<evidence type="ECO:0000256" key="3">
    <source>
        <dbReference type="ARBA" id="ARBA00007931"/>
    </source>
</evidence>
<keyword evidence="8" id="KW-0378">Hydrolase</keyword>
<gene>
    <name evidence="15" type="ORF">ENV62_02955</name>
</gene>